<dbReference type="Gene3D" id="3.30.40.10">
    <property type="entry name" value="Zinc/RING finger domain, C3HC4 (zinc finger)"/>
    <property type="match status" value="1"/>
</dbReference>
<gene>
    <name evidence="4" type="ORF">MHUMG1_00867</name>
</gene>
<keyword evidence="1" id="KW-0862">Zinc</keyword>
<dbReference type="EMBL" id="JACEFI010000001">
    <property type="protein sequence ID" value="KAH0601988.1"/>
    <property type="molecule type" value="Genomic_DNA"/>
</dbReference>
<dbReference type="SUPFAM" id="SSF57850">
    <property type="entry name" value="RING/U-box"/>
    <property type="match status" value="1"/>
</dbReference>
<feature type="domain" description="RING-type" evidence="3">
    <location>
        <begin position="42"/>
        <end position="83"/>
    </location>
</feature>
<dbReference type="SMART" id="SM00184">
    <property type="entry name" value="RING"/>
    <property type="match status" value="1"/>
</dbReference>
<dbReference type="PANTHER" id="PTHR22765">
    <property type="entry name" value="RING FINGER AND PROTEASE ASSOCIATED DOMAIN-CONTAINING"/>
    <property type="match status" value="1"/>
</dbReference>
<reference evidence="4 5" key="1">
    <citation type="submission" date="2020-07" db="EMBL/GenBank/DDBJ databases">
        <title>Metarhizium humberi genome.</title>
        <authorList>
            <person name="Lysoe E."/>
        </authorList>
    </citation>
    <scope>NUCLEOTIDE SEQUENCE [LARGE SCALE GENOMIC DNA]</scope>
    <source>
        <strain evidence="4 5">ESALQ1638</strain>
    </source>
</reference>
<dbReference type="PANTHER" id="PTHR22765:SF434">
    <property type="entry name" value="GB|AAD18119.1-RELATED"/>
    <property type="match status" value="1"/>
</dbReference>
<accession>A0A9P8MK83</accession>
<dbReference type="Proteomes" id="UP000764110">
    <property type="component" value="Unassembled WGS sequence"/>
</dbReference>
<keyword evidence="1" id="KW-0479">Metal-binding</keyword>
<keyword evidence="5" id="KW-1185">Reference proteome</keyword>
<dbReference type="PROSITE" id="PS50089">
    <property type="entry name" value="ZF_RING_2"/>
    <property type="match status" value="1"/>
</dbReference>
<dbReference type="GO" id="GO:0061630">
    <property type="term" value="F:ubiquitin protein ligase activity"/>
    <property type="evidence" value="ECO:0007669"/>
    <property type="project" value="TreeGrafter"/>
</dbReference>
<dbReference type="AlphaFoldDB" id="A0A9P8MK83"/>
<evidence type="ECO:0000256" key="1">
    <source>
        <dbReference type="PROSITE-ProRule" id="PRU00175"/>
    </source>
</evidence>
<sequence>MTAGSRNPPPVEGARPPLAEGSSSHDDTAAREQNTTQDAPGCSICGEPWTRAPSPPRRLPCGHEFHGACIDPWLLGHSRTCPLW</sequence>
<evidence type="ECO:0000313" key="4">
    <source>
        <dbReference type="EMBL" id="KAH0601988.1"/>
    </source>
</evidence>
<comment type="caution">
    <text evidence="4">The sequence shown here is derived from an EMBL/GenBank/DDBJ whole genome shotgun (WGS) entry which is preliminary data.</text>
</comment>
<evidence type="ECO:0000259" key="3">
    <source>
        <dbReference type="PROSITE" id="PS50089"/>
    </source>
</evidence>
<dbReference type="GO" id="GO:0006511">
    <property type="term" value="P:ubiquitin-dependent protein catabolic process"/>
    <property type="evidence" value="ECO:0007669"/>
    <property type="project" value="TreeGrafter"/>
</dbReference>
<dbReference type="Pfam" id="PF13639">
    <property type="entry name" value="zf-RING_2"/>
    <property type="match status" value="1"/>
</dbReference>
<dbReference type="InterPro" id="IPR013083">
    <property type="entry name" value="Znf_RING/FYVE/PHD"/>
</dbReference>
<proteinExistence type="predicted"/>
<feature type="region of interest" description="Disordered" evidence="2">
    <location>
        <begin position="1"/>
        <end position="49"/>
    </location>
</feature>
<evidence type="ECO:0000313" key="5">
    <source>
        <dbReference type="Proteomes" id="UP000764110"/>
    </source>
</evidence>
<name>A0A9P8MK83_9HYPO</name>
<dbReference type="GO" id="GO:0008270">
    <property type="term" value="F:zinc ion binding"/>
    <property type="evidence" value="ECO:0007669"/>
    <property type="project" value="UniProtKB-KW"/>
</dbReference>
<evidence type="ECO:0000256" key="2">
    <source>
        <dbReference type="SAM" id="MobiDB-lite"/>
    </source>
</evidence>
<protein>
    <recommendedName>
        <fullName evidence="3">RING-type domain-containing protein</fullName>
    </recommendedName>
</protein>
<organism evidence="4 5">
    <name type="scientific">Metarhizium humberi</name>
    <dbReference type="NCBI Taxonomy" id="2596975"/>
    <lineage>
        <taxon>Eukaryota</taxon>
        <taxon>Fungi</taxon>
        <taxon>Dikarya</taxon>
        <taxon>Ascomycota</taxon>
        <taxon>Pezizomycotina</taxon>
        <taxon>Sordariomycetes</taxon>
        <taxon>Hypocreomycetidae</taxon>
        <taxon>Hypocreales</taxon>
        <taxon>Clavicipitaceae</taxon>
        <taxon>Metarhizium</taxon>
    </lineage>
</organism>
<dbReference type="InterPro" id="IPR001841">
    <property type="entry name" value="Znf_RING"/>
</dbReference>
<keyword evidence="1" id="KW-0863">Zinc-finger</keyword>
<dbReference type="InterPro" id="IPR051826">
    <property type="entry name" value="E3_ubiquitin-ligase_domain"/>
</dbReference>